<name>A0A8T0NZL9_PANVG</name>
<feature type="compositionally biased region" description="Basic and acidic residues" evidence="1">
    <location>
        <begin position="52"/>
        <end position="66"/>
    </location>
</feature>
<accession>A0A8T0NZL9</accession>
<organism evidence="2 3">
    <name type="scientific">Panicum virgatum</name>
    <name type="common">Blackwell switchgrass</name>
    <dbReference type="NCBI Taxonomy" id="38727"/>
    <lineage>
        <taxon>Eukaryota</taxon>
        <taxon>Viridiplantae</taxon>
        <taxon>Streptophyta</taxon>
        <taxon>Embryophyta</taxon>
        <taxon>Tracheophyta</taxon>
        <taxon>Spermatophyta</taxon>
        <taxon>Magnoliopsida</taxon>
        <taxon>Liliopsida</taxon>
        <taxon>Poales</taxon>
        <taxon>Poaceae</taxon>
        <taxon>PACMAD clade</taxon>
        <taxon>Panicoideae</taxon>
        <taxon>Panicodae</taxon>
        <taxon>Paniceae</taxon>
        <taxon>Panicinae</taxon>
        <taxon>Panicum</taxon>
        <taxon>Panicum sect. Hiantes</taxon>
    </lineage>
</organism>
<gene>
    <name evidence="2" type="ORF">PVAP13_9KG575200</name>
</gene>
<feature type="region of interest" description="Disordered" evidence="1">
    <location>
        <begin position="20"/>
        <end position="43"/>
    </location>
</feature>
<dbReference type="Proteomes" id="UP000823388">
    <property type="component" value="Chromosome 9K"/>
</dbReference>
<proteinExistence type="predicted"/>
<reference evidence="2" key="1">
    <citation type="submission" date="2020-05" db="EMBL/GenBank/DDBJ databases">
        <title>WGS assembly of Panicum virgatum.</title>
        <authorList>
            <person name="Lovell J.T."/>
            <person name="Jenkins J."/>
            <person name="Shu S."/>
            <person name="Juenger T.E."/>
            <person name="Schmutz J."/>
        </authorList>
    </citation>
    <scope>NUCLEOTIDE SEQUENCE</scope>
    <source>
        <strain evidence="2">AP13</strain>
    </source>
</reference>
<keyword evidence="3" id="KW-1185">Reference proteome</keyword>
<feature type="region of interest" description="Disordered" evidence="1">
    <location>
        <begin position="52"/>
        <end position="71"/>
    </location>
</feature>
<protein>
    <submittedName>
        <fullName evidence="2">Uncharacterized protein</fullName>
    </submittedName>
</protein>
<evidence type="ECO:0000256" key="1">
    <source>
        <dbReference type="SAM" id="MobiDB-lite"/>
    </source>
</evidence>
<evidence type="ECO:0000313" key="2">
    <source>
        <dbReference type="EMBL" id="KAG2554880.1"/>
    </source>
</evidence>
<comment type="caution">
    <text evidence="2">The sequence shown here is derived from an EMBL/GenBank/DDBJ whole genome shotgun (WGS) entry which is preliminary data.</text>
</comment>
<sequence length="105" mass="11103">MAGDAAASCPATAAVKEIIDGKPNLHPATSTSGGGDVPLNGKRQHDEACVSMPGEEREEKKVKTDEPAAPSGGLLARRAGFVAHLTIRVPDYKYRHICDFDCESI</sequence>
<dbReference type="AlphaFoldDB" id="A0A8T0NZL9"/>
<evidence type="ECO:0000313" key="3">
    <source>
        <dbReference type="Proteomes" id="UP000823388"/>
    </source>
</evidence>
<dbReference type="EMBL" id="CM029053">
    <property type="protein sequence ID" value="KAG2554880.1"/>
    <property type="molecule type" value="Genomic_DNA"/>
</dbReference>